<evidence type="ECO:0000259" key="3">
    <source>
        <dbReference type="Pfam" id="PF24016"/>
    </source>
</evidence>
<sequence>MTCSNSGSAFEPVCCVHTPEGNPEARPLLGHHSHSRSQQPINTTSTCNEKGLPTPVQDGDRACKAAKMKKNQKLVKKLAALLLLGYLFFNYILPSYHNHNSPHRGRHHVIVDSNDMDNTSSKDTIYHGDECKTYAVEWDGPSVFSTTSERLHLSFGKGNLVSKVTVQTAAVNEPTLKLTAYASPEDEDNDGHDLSLLPVPGEKYTSNGKSVTKIERLGLHIEIVDDEDLFDAQVWFDDRTAHTPAGHAYRACARLEVLVLLPESYTRYRDLQINGVVTDIRVNGLDKIKFGNVGFNADVGSVVATDTLSADEVTAVVKTGRVEIASVEAATESKPLKVVADVVTGHAAVHAKTKPANAAHDVLVQSNTGSVQVTVSPSSSSSSSSSDKPADLNIHASSKVGSVRAVVSLESRHQVLRLDAGSNTGSVSAQVSDDFSGHLRVETKLGSTYVKAVSGSESKIEYQKQTGQVKEGVKRFQGGESTEGHVELRSSLGRVALEFTRTK</sequence>
<keyword evidence="5" id="KW-1185">Reference proteome</keyword>
<dbReference type="InterPro" id="IPR055754">
    <property type="entry name" value="DUF7330"/>
</dbReference>
<accession>A0A9P5SNX2</accession>
<proteinExistence type="predicted"/>
<name>A0A9P5SNX2_9FUNG</name>
<feature type="compositionally biased region" description="Polar residues" evidence="1">
    <location>
        <begin position="36"/>
        <end position="48"/>
    </location>
</feature>
<reference evidence="4" key="1">
    <citation type="journal article" date="2020" name="Fungal Divers.">
        <title>Resolving the Mortierellaceae phylogeny through synthesis of multi-gene phylogenetics and phylogenomics.</title>
        <authorList>
            <person name="Vandepol N."/>
            <person name="Liber J."/>
            <person name="Desiro A."/>
            <person name="Na H."/>
            <person name="Kennedy M."/>
            <person name="Barry K."/>
            <person name="Grigoriev I.V."/>
            <person name="Miller A.N."/>
            <person name="O'Donnell K."/>
            <person name="Stajich J.E."/>
            <person name="Bonito G."/>
        </authorList>
    </citation>
    <scope>NUCLEOTIDE SEQUENCE</scope>
    <source>
        <strain evidence="4">NVP1</strain>
    </source>
</reference>
<feature type="domain" description="DUF7330" evidence="3">
    <location>
        <begin position="360"/>
        <end position="450"/>
    </location>
</feature>
<feature type="compositionally biased region" description="Low complexity" evidence="1">
    <location>
        <begin position="376"/>
        <end position="386"/>
    </location>
</feature>
<keyword evidence="2" id="KW-0812">Transmembrane</keyword>
<gene>
    <name evidence="4" type="ORF">BG006_002300</name>
</gene>
<organism evidence="4 5">
    <name type="scientific">Podila minutissima</name>
    <dbReference type="NCBI Taxonomy" id="64525"/>
    <lineage>
        <taxon>Eukaryota</taxon>
        <taxon>Fungi</taxon>
        <taxon>Fungi incertae sedis</taxon>
        <taxon>Mucoromycota</taxon>
        <taxon>Mortierellomycotina</taxon>
        <taxon>Mortierellomycetes</taxon>
        <taxon>Mortierellales</taxon>
        <taxon>Mortierellaceae</taxon>
        <taxon>Podila</taxon>
    </lineage>
</organism>
<dbReference type="EMBL" id="JAAAUY010000152">
    <property type="protein sequence ID" value="KAF9334352.1"/>
    <property type="molecule type" value="Genomic_DNA"/>
</dbReference>
<dbReference type="Proteomes" id="UP000696485">
    <property type="component" value="Unassembled WGS sequence"/>
</dbReference>
<evidence type="ECO:0000313" key="5">
    <source>
        <dbReference type="Proteomes" id="UP000696485"/>
    </source>
</evidence>
<keyword evidence="2" id="KW-1133">Transmembrane helix</keyword>
<dbReference type="Pfam" id="PF24016">
    <property type="entry name" value="DUF7330"/>
    <property type="match status" value="1"/>
</dbReference>
<evidence type="ECO:0000256" key="2">
    <source>
        <dbReference type="SAM" id="Phobius"/>
    </source>
</evidence>
<dbReference type="AlphaFoldDB" id="A0A9P5SNX2"/>
<evidence type="ECO:0000256" key="1">
    <source>
        <dbReference type="SAM" id="MobiDB-lite"/>
    </source>
</evidence>
<feature type="region of interest" description="Disordered" evidence="1">
    <location>
        <begin position="25"/>
        <end position="53"/>
    </location>
</feature>
<evidence type="ECO:0000313" key="4">
    <source>
        <dbReference type="EMBL" id="KAF9334352.1"/>
    </source>
</evidence>
<comment type="caution">
    <text evidence="4">The sequence shown here is derived from an EMBL/GenBank/DDBJ whole genome shotgun (WGS) entry which is preliminary data.</text>
</comment>
<protein>
    <recommendedName>
        <fullName evidence="3">DUF7330 domain-containing protein</fullName>
    </recommendedName>
</protein>
<keyword evidence="2" id="KW-0472">Membrane</keyword>
<feature type="region of interest" description="Disordered" evidence="1">
    <location>
        <begin position="369"/>
        <end position="392"/>
    </location>
</feature>
<feature type="transmembrane region" description="Helical" evidence="2">
    <location>
        <begin position="74"/>
        <end position="93"/>
    </location>
</feature>